<dbReference type="Pfam" id="PF00383">
    <property type="entry name" value="dCMP_cyt_deam_1"/>
    <property type="match status" value="1"/>
</dbReference>
<dbReference type="InterPro" id="IPR016473">
    <property type="entry name" value="dCMP_deaminase"/>
</dbReference>
<evidence type="ECO:0000256" key="3">
    <source>
        <dbReference type="ARBA" id="ARBA00022723"/>
    </source>
</evidence>
<dbReference type="PANTHER" id="PTHR11086">
    <property type="entry name" value="DEOXYCYTIDYLATE DEAMINASE-RELATED"/>
    <property type="match status" value="1"/>
</dbReference>
<evidence type="ECO:0000256" key="7">
    <source>
        <dbReference type="PIRSR" id="PIRSR006019-2"/>
    </source>
</evidence>
<comment type="similarity">
    <text evidence="2">Belongs to the cytidine and deoxycytidylate deaminase family.</text>
</comment>
<evidence type="ECO:0000256" key="4">
    <source>
        <dbReference type="ARBA" id="ARBA00022801"/>
    </source>
</evidence>
<evidence type="ECO:0000259" key="8">
    <source>
        <dbReference type="PROSITE" id="PS51747"/>
    </source>
</evidence>
<reference evidence="9" key="1">
    <citation type="journal article" date="2020" name="mSystems">
        <title>Genome- and Community-Level Interaction Insights into Carbon Utilization and Element Cycling Functions of Hydrothermarchaeota in Hydrothermal Sediment.</title>
        <authorList>
            <person name="Zhou Z."/>
            <person name="Liu Y."/>
            <person name="Xu W."/>
            <person name="Pan J."/>
            <person name="Luo Z.H."/>
            <person name="Li M."/>
        </authorList>
    </citation>
    <scope>NUCLEOTIDE SEQUENCE [LARGE SCALE GENOMIC DNA]</scope>
    <source>
        <strain evidence="9">SpSt-655</strain>
    </source>
</reference>
<dbReference type="InterPro" id="IPR035105">
    <property type="entry name" value="Deoxycytidylate_deaminase_dom"/>
</dbReference>
<comment type="caution">
    <text evidence="9">The sequence shown here is derived from an EMBL/GenBank/DDBJ whole genome shotgun (WGS) entry which is preliminary data.</text>
</comment>
<dbReference type="GO" id="GO:0006220">
    <property type="term" value="P:pyrimidine nucleotide metabolic process"/>
    <property type="evidence" value="ECO:0007669"/>
    <property type="project" value="InterPro"/>
</dbReference>
<dbReference type="InterPro" id="IPR016193">
    <property type="entry name" value="Cytidine_deaminase-like"/>
</dbReference>
<dbReference type="InterPro" id="IPR016192">
    <property type="entry name" value="APOBEC/CMP_deaminase_Zn-bd"/>
</dbReference>
<accession>A0A7V4CH17</accession>
<dbReference type="PROSITE" id="PS00903">
    <property type="entry name" value="CYT_DCMP_DEAMINASES_1"/>
    <property type="match status" value="1"/>
</dbReference>
<dbReference type="GO" id="GO:0005737">
    <property type="term" value="C:cytoplasm"/>
    <property type="evidence" value="ECO:0007669"/>
    <property type="project" value="TreeGrafter"/>
</dbReference>
<keyword evidence="3 7" id="KW-0479">Metal-binding</keyword>
<dbReference type="SUPFAM" id="SSF53927">
    <property type="entry name" value="Cytidine deaminase-like"/>
    <property type="match status" value="1"/>
</dbReference>
<evidence type="ECO:0000256" key="2">
    <source>
        <dbReference type="ARBA" id="ARBA00006576"/>
    </source>
</evidence>
<dbReference type="PROSITE" id="PS51747">
    <property type="entry name" value="CYT_DCMP_DEAMINASES_2"/>
    <property type="match status" value="1"/>
</dbReference>
<evidence type="ECO:0000313" key="9">
    <source>
        <dbReference type="EMBL" id="HGQ54948.1"/>
    </source>
</evidence>
<feature type="active site" description="Proton donor" evidence="6">
    <location>
        <position position="82"/>
    </location>
</feature>
<dbReference type="GO" id="GO:0004132">
    <property type="term" value="F:dCMP deaminase activity"/>
    <property type="evidence" value="ECO:0007669"/>
    <property type="project" value="InterPro"/>
</dbReference>
<feature type="domain" description="CMP/dCMP-type deaminase" evidence="8">
    <location>
        <begin position="7"/>
        <end position="145"/>
    </location>
</feature>
<dbReference type="InterPro" id="IPR002125">
    <property type="entry name" value="CMP_dCMP_dom"/>
</dbReference>
<evidence type="ECO:0000256" key="1">
    <source>
        <dbReference type="ARBA" id="ARBA00001947"/>
    </source>
</evidence>
<gene>
    <name evidence="9" type="ORF">ENU28_00610</name>
</gene>
<protein>
    <submittedName>
        <fullName evidence="9">Cytidine deaminase</fullName>
    </submittedName>
</protein>
<dbReference type="Gene3D" id="3.40.140.10">
    <property type="entry name" value="Cytidine Deaminase, domain 2"/>
    <property type="match status" value="1"/>
</dbReference>
<dbReference type="AlphaFoldDB" id="A0A7V4CH17"/>
<dbReference type="PANTHER" id="PTHR11086:SF18">
    <property type="entry name" value="DEOXYCYTIDYLATE DEAMINASE"/>
    <property type="match status" value="1"/>
</dbReference>
<keyword evidence="4" id="KW-0378">Hydrolase</keyword>
<feature type="binding site" evidence="7">
    <location>
        <position position="80"/>
    </location>
    <ligand>
        <name>Zn(2+)</name>
        <dbReference type="ChEBI" id="CHEBI:29105"/>
        <note>catalytic</note>
    </ligand>
</feature>
<keyword evidence="5 7" id="KW-0862">Zinc</keyword>
<dbReference type="PIRSF" id="PIRSF006019">
    <property type="entry name" value="dCMP_deaminase"/>
    <property type="match status" value="1"/>
</dbReference>
<evidence type="ECO:0000256" key="6">
    <source>
        <dbReference type="PIRSR" id="PIRSR006019-1"/>
    </source>
</evidence>
<sequence>MKNKRISWDEYFMKIAEMVAERSTCLRRKVGCVIVKDKRILATGYNGAPSGLAHCEETGCLREKLKLKPGEKIEICRGIHAEQNALIQAAAFGINVSDAAIYTTHHPCITCTKMLINAKIKKIYIKEDYPDKLSKEMLKEAKIKVIKLK</sequence>
<comment type="cofactor">
    <cofactor evidence="1 7">
        <name>Zn(2+)</name>
        <dbReference type="ChEBI" id="CHEBI:29105"/>
    </cofactor>
</comment>
<dbReference type="EMBL" id="DTBX01000021">
    <property type="protein sequence ID" value="HGQ54948.1"/>
    <property type="molecule type" value="Genomic_DNA"/>
</dbReference>
<feature type="binding site" evidence="7">
    <location>
        <position position="111"/>
    </location>
    <ligand>
        <name>Zn(2+)</name>
        <dbReference type="ChEBI" id="CHEBI:29105"/>
        <note>catalytic</note>
    </ligand>
</feature>
<dbReference type="InterPro" id="IPR015517">
    <property type="entry name" value="dCMP_deaminase-rel"/>
</dbReference>
<name>A0A7V4CH17_UNCW3</name>
<evidence type="ECO:0000256" key="5">
    <source>
        <dbReference type="ARBA" id="ARBA00022833"/>
    </source>
</evidence>
<organism evidence="9">
    <name type="scientific">candidate division WOR-3 bacterium</name>
    <dbReference type="NCBI Taxonomy" id="2052148"/>
    <lineage>
        <taxon>Bacteria</taxon>
        <taxon>Bacteria division WOR-3</taxon>
    </lineage>
</organism>
<dbReference type="CDD" id="cd01286">
    <property type="entry name" value="deoxycytidylate_deaminase"/>
    <property type="match status" value="1"/>
</dbReference>
<proteinExistence type="inferred from homology"/>
<feature type="binding site" evidence="7">
    <location>
        <position position="108"/>
    </location>
    <ligand>
        <name>Zn(2+)</name>
        <dbReference type="ChEBI" id="CHEBI:29105"/>
        <note>catalytic</note>
    </ligand>
</feature>
<dbReference type="GO" id="GO:0008270">
    <property type="term" value="F:zinc ion binding"/>
    <property type="evidence" value="ECO:0007669"/>
    <property type="project" value="InterPro"/>
</dbReference>